<protein>
    <recommendedName>
        <fullName evidence="3">Defensin</fullName>
    </recommendedName>
</protein>
<organism evidence="1 2">
    <name type="scientific">Brassica napus</name>
    <name type="common">Rape</name>
    <dbReference type="NCBI Taxonomy" id="3708"/>
    <lineage>
        <taxon>Eukaryota</taxon>
        <taxon>Viridiplantae</taxon>
        <taxon>Streptophyta</taxon>
        <taxon>Embryophyta</taxon>
        <taxon>Tracheophyta</taxon>
        <taxon>Spermatophyta</taxon>
        <taxon>Magnoliopsida</taxon>
        <taxon>eudicotyledons</taxon>
        <taxon>Gunneridae</taxon>
        <taxon>Pentapetalae</taxon>
        <taxon>rosids</taxon>
        <taxon>malvids</taxon>
        <taxon>Brassicales</taxon>
        <taxon>Brassicaceae</taxon>
        <taxon>Brassiceae</taxon>
        <taxon>Brassica</taxon>
    </lineage>
</organism>
<comment type="caution">
    <text evidence="1">The sequence shown here is derived from an EMBL/GenBank/DDBJ whole genome shotgun (WGS) entry which is preliminary data.</text>
</comment>
<evidence type="ECO:0008006" key="3">
    <source>
        <dbReference type="Google" id="ProtNLM"/>
    </source>
</evidence>
<dbReference type="EMBL" id="JAGKQM010000017">
    <property type="protein sequence ID" value="KAH0870034.1"/>
    <property type="molecule type" value="Genomic_DNA"/>
</dbReference>
<name>A0ABQ7YP99_BRANA</name>
<evidence type="ECO:0000313" key="1">
    <source>
        <dbReference type="EMBL" id="KAH0870034.1"/>
    </source>
</evidence>
<evidence type="ECO:0000313" key="2">
    <source>
        <dbReference type="Proteomes" id="UP000824890"/>
    </source>
</evidence>
<sequence length="135" mass="14417">MDRSEERSEIYDPKCPGVCSPGIVPDCKTLCTGLGFHAGYCKGLTCCCKPKFSNPSIMNSRRSPYVIMAVSIIVMLFTTGSEARAEIYDPKCPGVCSPVAVPDCKTLCANLGFPGSYCKGLTCCCKPKSSKPPLS</sequence>
<keyword evidence="2" id="KW-1185">Reference proteome</keyword>
<accession>A0ABQ7YP99</accession>
<proteinExistence type="predicted"/>
<dbReference type="Proteomes" id="UP000824890">
    <property type="component" value="Unassembled WGS sequence"/>
</dbReference>
<reference evidence="1 2" key="1">
    <citation type="submission" date="2021-05" db="EMBL/GenBank/DDBJ databases">
        <title>Genome Assembly of Synthetic Allotetraploid Brassica napus Reveals Homoeologous Exchanges between Subgenomes.</title>
        <authorList>
            <person name="Davis J.T."/>
        </authorList>
    </citation>
    <scope>NUCLEOTIDE SEQUENCE [LARGE SCALE GENOMIC DNA]</scope>
    <source>
        <strain evidence="2">cv. Da-Ae</strain>
        <tissue evidence="1">Seedling</tissue>
    </source>
</reference>
<gene>
    <name evidence="1" type="ORF">HID58_077056</name>
</gene>